<sequence>MEVARRESAFEQDLCKELEHLFPGAVILKNDSSHLQGIPDRLILWQDHWAALEAKRSGNEPHQPNQDWWVQTLDSMSFASFIYPENKEAILSELQYTFGTRR</sequence>
<accession>A0A0U4JXD5</accession>
<protein>
    <submittedName>
        <fullName evidence="1">VRR-Nuc domain protein</fullName>
    </submittedName>
</protein>
<proteinExistence type="predicted"/>
<dbReference type="Proteomes" id="UP000222527">
    <property type="component" value="Segment"/>
</dbReference>
<dbReference type="EMBL" id="KU160642">
    <property type="protein sequence ID" value="ALY08786.1"/>
    <property type="molecule type" value="Genomic_DNA"/>
</dbReference>
<dbReference type="GO" id="GO:0003676">
    <property type="term" value="F:nucleic acid binding"/>
    <property type="evidence" value="ECO:0007669"/>
    <property type="project" value="InterPro"/>
</dbReference>
<name>A0A0U4JXD5_9CAUD</name>
<reference evidence="1 2" key="1">
    <citation type="submission" date="2015-11" db="EMBL/GenBank/DDBJ databases">
        <authorList>
            <person name="Aziz R.M."/>
            <person name="Carl E.L."/>
            <person name="Farooq M.A."/>
            <person name="Gal B."/>
            <person name="Garcia Martinez K."/>
            <person name="Mathew K.J."/>
            <person name="Obando D.J."/>
            <person name="Robinson K.M."/>
            <person name="Robinson M.D."/>
            <person name="Sanders L.M."/>
            <person name="Silva M.P."/>
            <person name="Tasnim L."/>
            <person name="Vo M."/>
            <person name="Vo Q.D."/>
            <person name="Simon S.E."/>
            <person name="Hughes L.E."/>
            <person name="Benjamin R.C."/>
            <person name="Bradley K.W."/>
            <person name="Asai D.J."/>
            <person name="Bowman C.A."/>
            <person name="Russell D.A."/>
            <person name="Pope W.H."/>
            <person name="Jacobs-Sera D."/>
            <person name="Hendrix R.W."/>
            <person name="Hatfull G.F."/>
        </authorList>
    </citation>
    <scope>NUCLEOTIDE SEQUENCE [LARGE SCALE GENOMIC DNA]</scope>
</reference>
<dbReference type="InterPro" id="IPR011856">
    <property type="entry name" value="tRNA_endonuc-like_dom_sf"/>
</dbReference>
<organism evidence="1 2">
    <name type="scientific">Arthrobacter phage Circum</name>
    <dbReference type="NCBI Taxonomy" id="1772295"/>
    <lineage>
        <taxon>Viruses</taxon>
        <taxon>Duplodnaviria</taxon>
        <taxon>Heunggongvirae</taxon>
        <taxon>Uroviricota</taxon>
        <taxon>Caudoviricetes</taxon>
        <taxon>Mudcatvirus</taxon>
        <taxon>Mudcatvirus circum</taxon>
    </lineage>
</organism>
<evidence type="ECO:0000313" key="2">
    <source>
        <dbReference type="Proteomes" id="UP000222527"/>
    </source>
</evidence>
<dbReference type="OrthoDB" id="16912at10239"/>
<evidence type="ECO:0000313" key="1">
    <source>
        <dbReference type="EMBL" id="ALY08786.1"/>
    </source>
</evidence>
<gene>
    <name evidence="1" type="primary">96</name>
    <name evidence="1" type="ORF">CIRCUM_96</name>
</gene>
<dbReference type="GeneID" id="40079058"/>
<dbReference type="KEGG" id="vg:40079058"/>
<dbReference type="RefSeq" id="YP_009603185.1">
    <property type="nucleotide sequence ID" value="NC_041948.1"/>
</dbReference>
<keyword evidence="2" id="KW-1185">Reference proteome</keyword>
<dbReference type="Gene3D" id="3.40.1350.10">
    <property type="match status" value="1"/>
</dbReference>